<organism evidence="6 7">
    <name type="scientific">Calocera cornea HHB12733</name>
    <dbReference type="NCBI Taxonomy" id="1353952"/>
    <lineage>
        <taxon>Eukaryota</taxon>
        <taxon>Fungi</taxon>
        <taxon>Dikarya</taxon>
        <taxon>Basidiomycota</taxon>
        <taxon>Agaricomycotina</taxon>
        <taxon>Dacrymycetes</taxon>
        <taxon>Dacrymycetales</taxon>
        <taxon>Dacrymycetaceae</taxon>
        <taxon>Calocera</taxon>
    </lineage>
</organism>
<evidence type="ECO:0000256" key="2">
    <source>
        <dbReference type="ARBA" id="ARBA00018534"/>
    </source>
</evidence>
<feature type="chain" id="PRO_5007860609" description="Long chronological lifespan protein 2" evidence="5">
    <location>
        <begin position="25"/>
        <end position="130"/>
    </location>
</feature>
<evidence type="ECO:0000256" key="3">
    <source>
        <dbReference type="ARBA" id="ARBA00022729"/>
    </source>
</evidence>
<feature type="compositionally biased region" description="Low complexity" evidence="4">
    <location>
        <begin position="37"/>
        <end position="50"/>
    </location>
</feature>
<dbReference type="GO" id="GO:0036503">
    <property type="term" value="P:ERAD pathway"/>
    <property type="evidence" value="ECO:0007669"/>
    <property type="project" value="TreeGrafter"/>
</dbReference>
<dbReference type="PANTHER" id="PTHR38425">
    <property type="entry name" value="LONG CHRONOLOGICAL LIFESPAN PROTEIN 2"/>
    <property type="match status" value="1"/>
</dbReference>
<dbReference type="EMBL" id="KV423914">
    <property type="protein sequence ID" value="KZT62806.1"/>
    <property type="molecule type" value="Genomic_DNA"/>
</dbReference>
<evidence type="ECO:0000256" key="4">
    <source>
        <dbReference type="SAM" id="MobiDB-lite"/>
    </source>
</evidence>
<reference evidence="6 7" key="1">
    <citation type="journal article" date="2016" name="Mol. Biol. Evol.">
        <title>Comparative Genomics of Early-Diverging Mushroom-Forming Fungi Provides Insights into the Origins of Lignocellulose Decay Capabilities.</title>
        <authorList>
            <person name="Nagy L.G."/>
            <person name="Riley R."/>
            <person name="Tritt A."/>
            <person name="Adam C."/>
            <person name="Daum C."/>
            <person name="Floudas D."/>
            <person name="Sun H."/>
            <person name="Yadav J.S."/>
            <person name="Pangilinan J."/>
            <person name="Larsson K.H."/>
            <person name="Matsuura K."/>
            <person name="Barry K."/>
            <person name="Labutti K."/>
            <person name="Kuo R."/>
            <person name="Ohm R.A."/>
            <person name="Bhattacharya S.S."/>
            <person name="Shirouzu T."/>
            <person name="Yoshinaga Y."/>
            <person name="Martin F.M."/>
            <person name="Grigoriev I.V."/>
            <person name="Hibbett D.S."/>
        </authorList>
    </citation>
    <scope>NUCLEOTIDE SEQUENCE [LARGE SCALE GENOMIC DNA]</scope>
    <source>
        <strain evidence="6 7">HHB12733</strain>
    </source>
</reference>
<evidence type="ECO:0000256" key="5">
    <source>
        <dbReference type="SAM" id="SignalP"/>
    </source>
</evidence>
<keyword evidence="7" id="KW-1185">Reference proteome</keyword>
<dbReference type="AlphaFoldDB" id="A0A165K859"/>
<gene>
    <name evidence="6" type="ORF">CALCODRAFT_478720</name>
</gene>
<protein>
    <recommendedName>
        <fullName evidence="2">Long chronological lifespan protein 2</fullName>
    </recommendedName>
</protein>
<evidence type="ECO:0000313" key="6">
    <source>
        <dbReference type="EMBL" id="KZT62806.1"/>
    </source>
</evidence>
<dbReference type="InterPro" id="IPR034543">
    <property type="entry name" value="LCL2"/>
</dbReference>
<evidence type="ECO:0000313" key="7">
    <source>
        <dbReference type="Proteomes" id="UP000076842"/>
    </source>
</evidence>
<comment type="similarity">
    <text evidence="1">Belongs to the LCL2 family.</text>
</comment>
<feature type="signal peptide" evidence="5">
    <location>
        <begin position="1"/>
        <end position="24"/>
    </location>
</feature>
<dbReference type="InParanoid" id="A0A165K859"/>
<dbReference type="STRING" id="1353952.A0A165K859"/>
<dbReference type="Proteomes" id="UP000076842">
    <property type="component" value="Unassembled WGS sequence"/>
</dbReference>
<dbReference type="OrthoDB" id="2234316at2759"/>
<evidence type="ECO:0000256" key="1">
    <source>
        <dbReference type="ARBA" id="ARBA00010545"/>
    </source>
</evidence>
<accession>A0A165K859</accession>
<name>A0A165K859_9BASI</name>
<keyword evidence="3 5" id="KW-0732">Signal</keyword>
<dbReference type="PANTHER" id="PTHR38425:SF1">
    <property type="entry name" value="LONG CHRONOLOGICAL LIFESPAN PROTEIN 2"/>
    <property type="match status" value="1"/>
</dbReference>
<proteinExistence type="inferred from homology"/>
<sequence>MLPRTLPLPLNLLLPLLLLPLATAQFNIFDQFFGSHTQQQQRQQGHPSQQHAGGGQQSLWQAQADAVPCAAYLCPTTLHCVPAPADCPCPSVQDIKCLVPDAQTGAHTVVCARAGGAGGCADVDRLARAV</sequence>
<feature type="region of interest" description="Disordered" evidence="4">
    <location>
        <begin position="37"/>
        <end position="57"/>
    </location>
</feature>